<reference evidence="3" key="1">
    <citation type="submission" date="2019-10" db="EMBL/GenBank/DDBJ databases">
        <title>Complete genome sequence of Corynebacterium urogenitalis DSM 108747, isolated from the genital tract of a cow.</title>
        <authorList>
            <person name="Ruckert C."/>
            <person name="Ballas P."/>
            <person name="Wagener K."/>
            <person name="Drillich M."/>
            <person name="Kaempfer P."/>
            <person name="Busse H.-J."/>
            <person name="Ehling-Schulz M."/>
        </authorList>
    </citation>
    <scope>NUCLEOTIDE SEQUENCE [LARGE SCALE GENOMIC DNA]</scope>
    <source>
        <strain evidence="3">LMM 1652</strain>
    </source>
</reference>
<keyword evidence="3" id="KW-1185">Reference proteome</keyword>
<protein>
    <submittedName>
        <fullName evidence="2">Alpha/beta hydrolase family protein</fullName>
    </submittedName>
</protein>
<feature type="domain" description="Serine aminopeptidase S33" evidence="1">
    <location>
        <begin position="77"/>
        <end position="313"/>
    </location>
</feature>
<organism evidence="2 3">
    <name type="scientific">Corynebacterium urogenitale</name>
    <dbReference type="NCBI Taxonomy" id="2487892"/>
    <lineage>
        <taxon>Bacteria</taxon>
        <taxon>Bacillati</taxon>
        <taxon>Actinomycetota</taxon>
        <taxon>Actinomycetes</taxon>
        <taxon>Mycobacteriales</taxon>
        <taxon>Corynebacteriaceae</taxon>
        <taxon>Corynebacterium</taxon>
    </lineage>
</organism>
<evidence type="ECO:0000259" key="1">
    <source>
        <dbReference type="Pfam" id="PF12146"/>
    </source>
</evidence>
<dbReference type="Proteomes" id="UP000326711">
    <property type="component" value="Chromosome"/>
</dbReference>
<name>A0A5J6Z6E2_9CORY</name>
<dbReference type="AlphaFoldDB" id="A0A5J6Z6E2"/>
<evidence type="ECO:0000313" key="2">
    <source>
        <dbReference type="EMBL" id="QFQ02544.1"/>
    </source>
</evidence>
<sequence>MGWVTNFSSTISSISPLNTPLSVSVKDLEFGPDQLGEGFGFHYLELGKDPDKQSPVRCTLVQYKPDNATDFYDRPGLLLVHGMTDYFFQDHVARYFHARGYAVYGLDMRKCGRSWREGQTWHHVTDQSFYDLDITAAATVITNAHPTVTAFGHSTGGLNVTMWASRLRRASVDMPEGPEAVLHAKLAGVVLNSPWFGLQFGAATRFLATRVFPTLGKLNPSLLLPGGINPLYGKSLHASEDGEWDYNLELKPLTPRPKYLTWLNGVVRSIREFQSGHYCTGVPTLLLASDKHHFSKGKITEATRTSDVILKPSQMREHARKANPDVDIVVLKDAVHDVFLSRRHVREHALAITAEWLEENVK</sequence>
<gene>
    <name evidence="2" type="ORF">CUROG_05905</name>
</gene>
<dbReference type="InterPro" id="IPR051044">
    <property type="entry name" value="MAG_DAG_Lipase"/>
</dbReference>
<dbReference type="InterPro" id="IPR022742">
    <property type="entry name" value="Hydrolase_4"/>
</dbReference>
<proteinExistence type="predicted"/>
<accession>A0A5J6Z6E2</accession>
<dbReference type="PANTHER" id="PTHR11614">
    <property type="entry name" value="PHOSPHOLIPASE-RELATED"/>
    <property type="match status" value="1"/>
</dbReference>
<dbReference type="GO" id="GO:0016787">
    <property type="term" value="F:hydrolase activity"/>
    <property type="evidence" value="ECO:0007669"/>
    <property type="project" value="UniProtKB-KW"/>
</dbReference>
<dbReference type="InterPro" id="IPR029058">
    <property type="entry name" value="AB_hydrolase_fold"/>
</dbReference>
<keyword evidence="2" id="KW-0378">Hydrolase</keyword>
<dbReference type="SUPFAM" id="SSF53474">
    <property type="entry name" value="alpha/beta-Hydrolases"/>
    <property type="match status" value="1"/>
</dbReference>
<dbReference type="Gene3D" id="3.40.50.1820">
    <property type="entry name" value="alpha/beta hydrolase"/>
    <property type="match status" value="1"/>
</dbReference>
<dbReference type="Pfam" id="PF12146">
    <property type="entry name" value="Hydrolase_4"/>
    <property type="match status" value="1"/>
</dbReference>
<evidence type="ECO:0000313" key="3">
    <source>
        <dbReference type="Proteomes" id="UP000326711"/>
    </source>
</evidence>
<dbReference type="EMBL" id="CP045032">
    <property type="protein sequence ID" value="QFQ02544.1"/>
    <property type="molecule type" value="Genomic_DNA"/>
</dbReference>
<dbReference type="KEGG" id="cuo:CUROG_05905"/>